<comment type="caution">
    <text evidence="1">The sequence shown here is derived from an EMBL/GenBank/DDBJ whole genome shotgun (WGS) entry which is preliminary data.</text>
</comment>
<reference evidence="1" key="1">
    <citation type="journal article" date="2015" name="Nature">
        <title>Complex archaea that bridge the gap between prokaryotes and eukaryotes.</title>
        <authorList>
            <person name="Spang A."/>
            <person name="Saw J.H."/>
            <person name="Jorgensen S.L."/>
            <person name="Zaremba-Niedzwiedzka K."/>
            <person name="Martijn J."/>
            <person name="Lind A.E."/>
            <person name="van Eijk R."/>
            <person name="Schleper C."/>
            <person name="Guy L."/>
            <person name="Ettema T.J."/>
        </authorList>
    </citation>
    <scope>NUCLEOTIDE SEQUENCE</scope>
</reference>
<sequence length="62" mass="7247">MTNWLKGYCQVCWKGITFPENDVGYELKTCDNFSCAFEYAHNPAKYKSLHDHLDSCRVKARI</sequence>
<name>A0A0F9JBN6_9ZZZZ</name>
<organism evidence="1">
    <name type="scientific">marine sediment metagenome</name>
    <dbReference type="NCBI Taxonomy" id="412755"/>
    <lineage>
        <taxon>unclassified sequences</taxon>
        <taxon>metagenomes</taxon>
        <taxon>ecological metagenomes</taxon>
    </lineage>
</organism>
<accession>A0A0F9JBN6</accession>
<dbReference type="EMBL" id="LAZR01011830">
    <property type="protein sequence ID" value="KKM58127.1"/>
    <property type="molecule type" value="Genomic_DNA"/>
</dbReference>
<protein>
    <submittedName>
        <fullName evidence="1">Uncharacterized protein</fullName>
    </submittedName>
</protein>
<evidence type="ECO:0000313" key="1">
    <source>
        <dbReference type="EMBL" id="KKM58127.1"/>
    </source>
</evidence>
<gene>
    <name evidence="1" type="ORF">LCGC14_1549770</name>
</gene>
<dbReference type="AlphaFoldDB" id="A0A0F9JBN6"/>
<proteinExistence type="predicted"/>